<dbReference type="PANTHER" id="PTHR48106:SF5">
    <property type="entry name" value="ZINC-CONTAINING ALCOHOL DEHYDROGENASE"/>
    <property type="match status" value="1"/>
</dbReference>
<dbReference type="OrthoDB" id="9787435at2"/>
<dbReference type="InterPro" id="IPR011032">
    <property type="entry name" value="GroES-like_sf"/>
</dbReference>
<dbReference type="Pfam" id="PF00107">
    <property type="entry name" value="ADH_zinc_N"/>
    <property type="match status" value="1"/>
</dbReference>
<dbReference type="STRING" id="47879.AXG94_03730"/>
<dbReference type="KEGG" id="pcg:AXG94_03730"/>
<keyword evidence="1" id="KW-0521">NADP</keyword>
<dbReference type="SMART" id="SM00829">
    <property type="entry name" value="PKS_ER"/>
    <property type="match status" value="1"/>
</dbReference>
<dbReference type="GeneID" id="55643456"/>
<dbReference type="SUPFAM" id="SSF51735">
    <property type="entry name" value="NAD(P)-binding Rossmann-fold domains"/>
    <property type="match status" value="1"/>
</dbReference>
<dbReference type="PANTHER" id="PTHR48106">
    <property type="entry name" value="QUINONE OXIDOREDUCTASE PIG3-RELATED"/>
    <property type="match status" value="1"/>
</dbReference>
<dbReference type="Gene3D" id="3.90.180.10">
    <property type="entry name" value="Medium-chain alcohol dehydrogenases, catalytic domain"/>
    <property type="match status" value="1"/>
</dbReference>
<keyword evidence="2" id="KW-0560">Oxidoreductase</keyword>
<evidence type="ECO:0000259" key="3">
    <source>
        <dbReference type="SMART" id="SM00829"/>
    </source>
</evidence>
<dbReference type="RefSeq" id="WP_053191147.1">
    <property type="nucleotide sequence ID" value="NZ_CP014262.1"/>
</dbReference>
<dbReference type="GO" id="GO:0016651">
    <property type="term" value="F:oxidoreductase activity, acting on NAD(P)H"/>
    <property type="evidence" value="ECO:0007669"/>
    <property type="project" value="TreeGrafter"/>
</dbReference>
<dbReference type="CDD" id="cd08268">
    <property type="entry name" value="MDR2"/>
    <property type="match status" value="1"/>
</dbReference>
<comment type="caution">
    <text evidence="4">The sequence shown here is derived from an EMBL/GenBank/DDBJ whole genome shotgun (WGS) entry which is preliminary data.</text>
</comment>
<proteinExistence type="predicted"/>
<dbReference type="AlphaFoldDB" id="A0A3M3DT64"/>
<feature type="domain" description="Enoyl reductase (ER)" evidence="3">
    <location>
        <begin position="11"/>
        <end position="327"/>
    </location>
</feature>
<dbReference type="Proteomes" id="UP000270661">
    <property type="component" value="Unassembled WGS sequence"/>
</dbReference>
<gene>
    <name evidence="4" type="ORF">ALQ77_04007</name>
</gene>
<keyword evidence="5" id="KW-1185">Reference proteome</keyword>
<dbReference type="InterPro" id="IPR020843">
    <property type="entry name" value="ER"/>
</dbReference>
<dbReference type="GO" id="GO:0070402">
    <property type="term" value="F:NADPH binding"/>
    <property type="evidence" value="ECO:0007669"/>
    <property type="project" value="TreeGrafter"/>
</dbReference>
<dbReference type="InterPro" id="IPR036291">
    <property type="entry name" value="NAD(P)-bd_dom_sf"/>
</dbReference>
<dbReference type="Pfam" id="PF08240">
    <property type="entry name" value="ADH_N"/>
    <property type="match status" value="1"/>
</dbReference>
<dbReference type="SUPFAM" id="SSF50129">
    <property type="entry name" value="GroES-like"/>
    <property type="match status" value="1"/>
</dbReference>
<dbReference type="InterPro" id="IPR013149">
    <property type="entry name" value="ADH-like_C"/>
</dbReference>
<protein>
    <recommendedName>
        <fullName evidence="3">Enoyl reductase (ER) domain-containing protein</fullName>
    </recommendedName>
</protein>
<evidence type="ECO:0000313" key="4">
    <source>
        <dbReference type="EMBL" id="RMM40532.1"/>
    </source>
</evidence>
<reference evidence="4 5" key="1">
    <citation type="submission" date="2018-08" db="EMBL/GenBank/DDBJ databases">
        <title>Recombination of ecologically and evolutionarily significant loci maintains genetic cohesion in the Pseudomonas syringae species complex.</title>
        <authorList>
            <person name="Dillon M."/>
            <person name="Thakur S."/>
            <person name="Almeida R.N.D."/>
            <person name="Weir B.S."/>
            <person name="Guttman D.S."/>
        </authorList>
    </citation>
    <scope>NUCLEOTIDE SEQUENCE [LARGE SCALE GENOMIC DNA]</scope>
    <source>
        <strain evidence="4 5">NCPPB2445</strain>
    </source>
</reference>
<dbReference type="Gene3D" id="3.40.50.720">
    <property type="entry name" value="NAD(P)-binding Rossmann-like Domain"/>
    <property type="match status" value="1"/>
</dbReference>
<accession>A0A3M3DT64</accession>
<dbReference type="InterPro" id="IPR013154">
    <property type="entry name" value="ADH-like_N"/>
</dbReference>
<dbReference type="EMBL" id="RBOJ01000115">
    <property type="protein sequence ID" value="RMM40532.1"/>
    <property type="molecule type" value="Genomic_DNA"/>
</dbReference>
<name>A0A3M3DT64_9PSED</name>
<sequence length="333" mass="35835">MTRVVRFYEYGDPEVLRIEDLPVTQPGPDEVSIRVRAIGLNRAESMFRRGQYLEQAEFPSRLGYEAAGFVEAVGDAVRDFEIGDPVSLVPPSSIAQWGTYAERAVVPAAMLVRHPDSLSMEQAAGVWMQYLTAWGALLPVAKLDAGDFVLITAASSSVGLAAIQIANRVGAIPIAVTRGEEKVRKLLAAGAVHVIVSDVEDLAARVEHITAGNGVRVVFDPVGGPAIEQLADATRRGGIIIEYGALSSEPSPFPLFTVLGKSLTLRGYLLHEVVNDPVLFAQGKRFVSSGLVDGSLSPVIAKTFAFEEIVEAHRYLEAGEQFGKVIVTLEDRP</sequence>
<evidence type="ECO:0000313" key="5">
    <source>
        <dbReference type="Proteomes" id="UP000270661"/>
    </source>
</evidence>
<evidence type="ECO:0000256" key="1">
    <source>
        <dbReference type="ARBA" id="ARBA00022857"/>
    </source>
</evidence>
<organism evidence="4 5">
    <name type="scientific">Pseudomonas corrugata</name>
    <dbReference type="NCBI Taxonomy" id="47879"/>
    <lineage>
        <taxon>Bacteria</taxon>
        <taxon>Pseudomonadati</taxon>
        <taxon>Pseudomonadota</taxon>
        <taxon>Gammaproteobacteria</taxon>
        <taxon>Pseudomonadales</taxon>
        <taxon>Pseudomonadaceae</taxon>
        <taxon>Pseudomonas</taxon>
    </lineage>
</organism>
<evidence type="ECO:0000256" key="2">
    <source>
        <dbReference type="ARBA" id="ARBA00023002"/>
    </source>
</evidence>